<evidence type="ECO:0000256" key="1">
    <source>
        <dbReference type="ARBA" id="ARBA00009080"/>
    </source>
</evidence>
<evidence type="ECO:0000256" key="2">
    <source>
        <dbReference type="ARBA" id="ARBA00023002"/>
    </source>
</evidence>
<dbReference type="InterPro" id="IPR036291">
    <property type="entry name" value="NAD(P)-bd_dom_sf"/>
</dbReference>
<feature type="domain" description="6-phosphogluconate dehydrogenase NADP-binding" evidence="5">
    <location>
        <begin position="5"/>
        <end position="156"/>
    </location>
</feature>
<sequence>MSDPIGFIGAGQMGEPMVHRLLAAGRPVTVYARRDEVRQRLADAGATVVDSVADVGKGARTVICCMFSDAQLKEVAEELIDHCAAGTVVLSHTTGSVSTVRDIDSARADVTVLDAPISGTAEDIANGRLTVLIGGPADAVETAAEVVQAYAATVLRTGLLGTALNLKLVNNVLFAANAQLLSAAVGVAGKLDIEADRFLEVLAACSADSKVAGYARGIGGMAPFTEMAAPFLRKDVDAALAAAQEAGTDLGLLYDVIERGELPLSTGAASAK</sequence>
<accession>A0A1E3RIX8</accession>
<dbReference type="Proteomes" id="UP000094053">
    <property type="component" value="Unassembled WGS sequence"/>
</dbReference>
<keyword evidence="3" id="KW-0520">NAD</keyword>
<proteinExistence type="inferred from homology"/>
<comment type="similarity">
    <text evidence="1">Belongs to the HIBADH-related family.</text>
</comment>
<dbReference type="PANTHER" id="PTHR43060">
    <property type="entry name" value="3-HYDROXYISOBUTYRATE DEHYDROGENASE-LIKE 1, MITOCHONDRIAL-RELATED"/>
    <property type="match status" value="1"/>
</dbReference>
<dbReference type="OrthoDB" id="3185659at2"/>
<feature type="active site" evidence="4">
    <location>
        <position position="167"/>
    </location>
</feature>
<keyword evidence="8" id="KW-1185">Reference proteome</keyword>
<keyword evidence="2" id="KW-0560">Oxidoreductase</keyword>
<dbReference type="Pfam" id="PF14833">
    <property type="entry name" value="NAD_binding_11"/>
    <property type="match status" value="1"/>
</dbReference>
<feature type="domain" description="3-hydroxyisobutyrate dehydrogenase-like NAD-binding" evidence="6">
    <location>
        <begin position="161"/>
        <end position="252"/>
    </location>
</feature>
<name>A0A1E3RIX8_MYCFV</name>
<dbReference type="PIRSF" id="PIRSF000103">
    <property type="entry name" value="HIBADH"/>
    <property type="match status" value="1"/>
</dbReference>
<gene>
    <name evidence="7" type="ORF">BHQ18_15335</name>
</gene>
<dbReference type="SUPFAM" id="SSF51735">
    <property type="entry name" value="NAD(P)-binding Rossmann-fold domains"/>
    <property type="match status" value="1"/>
</dbReference>
<evidence type="ECO:0000259" key="5">
    <source>
        <dbReference type="Pfam" id="PF03446"/>
    </source>
</evidence>
<dbReference type="InterPro" id="IPR013328">
    <property type="entry name" value="6PGD_dom2"/>
</dbReference>
<evidence type="ECO:0000259" key="6">
    <source>
        <dbReference type="Pfam" id="PF14833"/>
    </source>
</evidence>
<evidence type="ECO:0000256" key="3">
    <source>
        <dbReference type="ARBA" id="ARBA00023027"/>
    </source>
</evidence>
<dbReference type="STRING" id="1776.BHQ18_15335"/>
<evidence type="ECO:0000256" key="4">
    <source>
        <dbReference type="PIRSR" id="PIRSR000103-1"/>
    </source>
</evidence>
<dbReference type="Gene3D" id="3.40.50.720">
    <property type="entry name" value="NAD(P)-binding Rossmann-like Domain"/>
    <property type="match status" value="1"/>
</dbReference>
<dbReference type="AlphaFoldDB" id="A0A1E3RIX8"/>
<dbReference type="GO" id="GO:0051287">
    <property type="term" value="F:NAD binding"/>
    <property type="evidence" value="ECO:0007669"/>
    <property type="project" value="InterPro"/>
</dbReference>
<evidence type="ECO:0000313" key="8">
    <source>
        <dbReference type="Proteomes" id="UP000094053"/>
    </source>
</evidence>
<dbReference type="SUPFAM" id="SSF48179">
    <property type="entry name" value="6-phosphogluconate dehydrogenase C-terminal domain-like"/>
    <property type="match status" value="1"/>
</dbReference>
<evidence type="ECO:0000313" key="7">
    <source>
        <dbReference type="EMBL" id="ODQ89347.1"/>
    </source>
</evidence>
<reference evidence="8" key="1">
    <citation type="submission" date="2016-09" db="EMBL/GenBank/DDBJ databases">
        <authorList>
            <person name="Greninger A.L."/>
            <person name="Jerome K.R."/>
            <person name="Mcnair B."/>
            <person name="Wallis C."/>
            <person name="Fang F."/>
        </authorList>
    </citation>
    <scope>NUCLEOTIDE SEQUENCE [LARGE SCALE GENOMIC DNA]</scope>
    <source>
        <strain evidence="8">M6</strain>
    </source>
</reference>
<dbReference type="PANTHER" id="PTHR43060:SF15">
    <property type="entry name" value="3-HYDROXYISOBUTYRATE DEHYDROGENASE-LIKE 1, MITOCHONDRIAL-RELATED"/>
    <property type="match status" value="1"/>
</dbReference>
<dbReference type="InterPro" id="IPR029154">
    <property type="entry name" value="HIBADH-like_NADP-bd"/>
</dbReference>
<dbReference type="RefSeq" id="WP_069414476.1">
    <property type="nucleotide sequence ID" value="NZ_JACKUL010000020.1"/>
</dbReference>
<dbReference type="Gene3D" id="1.10.1040.10">
    <property type="entry name" value="N-(1-d-carboxylethyl)-l-norvaline Dehydrogenase, domain 2"/>
    <property type="match status" value="1"/>
</dbReference>
<dbReference type="Pfam" id="PF03446">
    <property type="entry name" value="NAD_binding_2"/>
    <property type="match status" value="1"/>
</dbReference>
<dbReference type="EMBL" id="MIHA01000010">
    <property type="protein sequence ID" value="ODQ89347.1"/>
    <property type="molecule type" value="Genomic_DNA"/>
</dbReference>
<dbReference type="InterPro" id="IPR006115">
    <property type="entry name" value="6PGDH_NADP-bd"/>
</dbReference>
<dbReference type="GO" id="GO:0050661">
    <property type="term" value="F:NADP binding"/>
    <property type="evidence" value="ECO:0007669"/>
    <property type="project" value="InterPro"/>
</dbReference>
<dbReference type="GO" id="GO:0016491">
    <property type="term" value="F:oxidoreductase activity"/>
    <property type="evidence" value="ECO:0007669"/>
    <property type="project" value="UniProtKB-KW"/>
</dbReference>
<protein>
    <submittedName>
        <fullName evidence="7">6-phosphogluconate dehydrogenase</fullName>
    </submittedName>
</protein>
<comment type="caution">
    <text evidence="7">The sequence shown here is derived from an EMBL/GenBank/DDBJ whole genome shotgun (WGS) entry which is preliminary data.</text>
</comment>
<organism evidence="7 8">
    <name type="scientific">Mycolicibacterium flavescens</name>
    <name type="common">Mycobacterium flavescens</name>
    <dbReference type="NCBI Taxonomy" id="1776"/>
    <lineage>
        <taxon>Bacteria</taxon>
        <taxon>Bacillati</taxon>
        <taxon>Actinomycetota</taxon>
        <taxon>Actinomycetes</taxon>
        <taxon>Mycobacteriales</taxon>
        <taxon>Mycobacteriaceae</taxon>
        <taxon>Mycolicibacterium</taxon>
    </lineage>
</organism>
<dbReference type="InterPro" id="IPR008927">
    <property type="entry name" value="6-PGluconate_DH-like_C_sf"/>
</dbReference>
<dbReference type="InterPro" id="IPR015815">
    <property type="entry name" value="HIBADH-related"/>
</dbReference>